<proteinExistence type="predicted"/>
<evidence type="ECO:0000256" key="1">
    <source>
        <dbReference type="PROSITE-ProRule" id="PRU00339"/>
    </source>
</evidence>
<organism evidence="5">
    <name type="scientific">Clostridioides difficile</name>
    <name type="common">Peptoclostridium difficile</name>
    <dbReference type="NCBI Taxonomy" id="1496"/>
    <lineage>
        <taxon>Bacteria</taxon>
        <taxon>Bacillati</taxon>
        <taxon>Bacillota</taxon>
        <taxon>Clostridia</taxon>
        <taxon>Peptostreptococcales</taxon>
        <taxon>Peptostreptococcaceae</taxon>
        <taxon>Clostridioides</taxon>
    </lineage>
</organism>
<evidence type="ECO:0000313" key="4">
    <source>
        <dbReference type="EMBL" id="CDS85894.1"/>
    </source>
</evidence>
<dbReference type="Gene3D" id="1.25.40.10">
    <property type="entry name" value="Tetratricopeptide repeat domain"/>
    <property type="match status" value="2"/>
</dbReference>
<dbReference type="InterPro" id="IPR019734">
    <property type="entry name" value="TPR_rpt"/>
</dbReference>
<dbReference type="SMART" id="SM00028">
    <property type="entry name" value="TPR"/>
    <property type="match status" value="3"/>
</dbReference>
<feature type="transmembrane region" description="Helical" evidence="2">
    <location>
        <begin position="12"/>
        <end position="30"/>
    </location>
</feature>
<protein>
    <submittedName>
        <fullName evidence="5">Putative diguanylate kinase signaling protein</fullName>
    </submittedName>
</protein>
<dbReference type="InterPro" id="IPR011990">
    <property type="entry name" value="TPR-like_helical_dom_sf"/>
</dbReference>
<dbReference type="PANTHER" id="PTHR45138:SF24">
    <property type="entry name" value="DIGUANYLATE CYCLASE DGCC-RELATED"/>
    <property type="match status" value="1"/>
</dbReference>
<feature type="transmembrane region" description="Helical" evidence="2">
    <location>
        <begin position="393"/>
        <end position="412"/>
    </location>
</feature>
<evidence type="ECO:0000313" key="5">
    <source>
        <dbReference type="EMBL" id="CDS86368.1"/>
    </source>
</evidence>
<dbReference type="Gene3D" id="3.30.70.270">
    <property type="match status" value="1"/>
</dbReference>
<dbReference type="SUPFAM" id="SSF48452">
    <property type="entry name" value="TPR-like"/>
    <property type="match status" value="1"/>
</dbReference>
<dbReference type="PROSITE" id="PS50005">
    <property type="entry name" value="TPR"/>
    <property type="match status" value="1"/>
</dbReference>
<evidence type="ECO:0000259" key="3">
    <source>
        <dbReference type="PROSITE" id="PS50887"/>
    </source>
</evidence>
<reference evidence="5" key="1">
    <citation type="submission" date="2014-07" db="EMBL/GenBank/DDBJ databases">
        <authorList>
            <person name="Monot Marc"/>
        </authorList>
    </citation>
    <scope>NUCLEOTIDE SEQUENCE</scope>
    <source>
        <strain evidence="4">7032994</strain>
    </source>
</reference>
<keyword evidence="5" id="KW-0808">Transferase</keyword>
<name>A0A069AAI2_CLODI</name>
<dbReference type="EMBL" id="LK932392">
    <property type="protein sequence ID" value="CDS85894.1"/>
    <property type="molecule type" value="Genomic_DNA"/>
</dbReference>
<dbReference type="CDD" id="cd01949">
    <property type="entry name" value="GGDEF"/>
    <property type="match status" value="1"/>
</dbReference>
<dbReference type="InterPro" id="IPR000160">
    <property type="entry name" value="GGDEF_dom"/>
</dbReference>
<dbReference type="SUPFAM" id="SSF55073">
    <property type="entry name" value="Nucleotide cyclase"/>
    <property type="match status" value="1"/>
</dbReference>
<dbReference type="GO" id="GO:0052621">
    <property type="term" value="F:diguanylate cyclase activity"/>
    <property type="evidence" value="ECO:0007669"/>
    <property type="project" value="TreeGrafter"/>
</dbReference>
<dbReference type="NCBIfam" id="TIGR00254">
    <property type="entry name" value="GGDEF"/>
    <property type="match status" value="1"/>
</dbReference>
<dbReference type="GO" id="GO:0005886">
    <property type="term" value="C:plasma membrane"/>
    <property type="evidence" value="ECO:0007669"/>
    <property type="project" value="TreeGrafter"/>
</dbReference>
<dbReference type="InterPro" id="IPR029787">
    <property type="entry name" value="Nucleotide_cyclase"/>
</dbReference>
<dbReference type="GO" id="GO:0043709">
    <property type="term" value="P:cell adhesion involved in single-species biofilm formation"/>
    <property type="evidence" value="ECO:0007669"/>
    <property type="project" value="TreeGrafter"/>
</dbReference>
<dbReference type="PANTHER" id="PTHR45138">
    <property type="entry name" value="REGULATORY COMPONENTS OF SENSORY TRANSDUCTION SYSTEM"/>
    <property type="match status" value="1"/>
</dbReference>
<accession>A0A069AAI2</accession>
<gene>
    <name evidence="5" type="ORF">BN1096_560091</name>
    <name evidence="4" type="ORF">BN1097_540093</name>
</gene>
<dbReference type="InterPro" id="IPR050469">
    <property type="entry name" value="Diguanylate_Cyclase"/>
</dbReference>
<sequence>MNFRLPKKRLPKKIIFICIILISIILFIKYDQNGLKEREIINKGKYMSESLVADKEYDEAKKVVKTSFESIPEKKYNKVYNEVWDMLKTISYVPDGTKIVIDSLEKMRESDVKLSDECRFNIEKRLASVYIMDNNYSKAVDLTVKSIKLAEKLGNNYEKARLDVDLASIFLKIGGYETGEKLIKDSFKIDIDEGEKNGMVRLYAIINLAEIYVEEGEYDKAIEISSRIKDYKKFVNTDNYNDFDIMASIMQSNAYVGKNNIQKAKTFLEKADYLIKSDRTVYILDKDMYYYMAMGNLEYKSENYNSAIDNYKKSLEISTKRKLTQEKIKNLNKILNIYEKQGNIESLNEYQKMLINEYKENKSIRDSETSFYIIDKVSNESKLFEKTKKEIKYYKILFTVILIAILGSTFLYNRLKYFKAQNLHDGLTNVYNRKSFDIMYEKYRDKDDNFALVMIDIDNFKLINDNYGHKFGDTVIKGITNTICVMLEQDDKVFRYGGEEFSVLIRNKSGEEVADIIDSIRVAIANKKWNDDVTVTISAGVAHVSDSKDVLEEADKNLYKAKQLGRNKVVYK</sequence>
<feature type="domain" description="GGDEF" evidence="3">
    <location>
        <begin position="448"/>
        <end position="572"/>
    </location>
</feature>
<keyword evidence="2" id="KW-0812">Transmembrane</keyword>
<keyword evidence="2" id="KW-0472">Membrane</keyword>
<evidence type="ECO:0000256" key="2">
    <source>
        <dbReference type="SAM" id="Phobius"/>
    </source>
</evidence>
<dbReference type="GO" id="GO:0016301">
    <property type="term" value="F:kinase activity"/>
    <property type="evidence" value="ECO:0007669"/>
    <property type="project" value="UniProtKB-KW"/>
</dbReference>
<dbReference type="SMART" id="SM00267">
    <property type="entry name" value="GGDEF"/>
    <property type="match status" value="1"/>
</dbReference>
<dbReference type="FunFam" id="3.30.70.270:FF:000001">
    <property type="entry name" value="Diguanylate cyclase domain protein"/>
    <property type="match status" value="1"/>
</dbReference>
<keyword evidence="1" id="KW-0802">TPR repeat</keyword>
<dbReference type="PROSITE" id="PS50887">
    <property type="entry name" value="GGDEF"/>
    <property type="match status" value="1"/>
</dbReference>
<dbReference type="Pfam" id="PF00990">
    <property type="entry name" value="GGDEF"/>
    <property type="match status" value="1"/>
</dbReference>
<dbReference type="GO" id="GO:1902201">
    <property type="term" value="P:negative regulation of bacterial-type flagellum-dependent cell motility"/>
    <property type="evidence" value="ECO:0007669"/>
    <property type="project" value="TreeGrafter"/>
</dbReference>
<dbReference type="InterPro" id="IPR043128">
    <property type="entry name" value="Rev_trsase/Diguanyl_cyclase"/>
</dbReference>
<feature type="repeat" description="TPR" evidence="1">
    <location>
        <begin position="288"/>
        <end position="321"/>
    </location>
</feature>
<dbReference type="AlphaFoldDB" id="A0A069AAI2"/>
<dbReference type="EMBL" id="LK932509">
    <property type="protein sequence ID" value="CDS86368.1"/>
    <property type="molecule type" value="Genomic_DNA"/>
</dbReference>
<dbReference type="RefSeq" id="WP_021390127.1">
    <property type="nucleotide sequence ID" value="NZ_BBYB01000172.1"/>
</dbReference>
<keyword evidence="2" id="KW-1133">Transmembrane helix</keyword>
<keyword evidence="5" id="KW-0418">Kinase</keyword>